<sequence>MIYLSRHGETVWNRAGRLQGTLDSPLTLKGMRQAERIGKCILKELDGRKVARFVSSPLGRARQTAAIIADVLDLDAHGIDTDERLREASFGSWGGLLMDEVVRAHASCWEARLADRWTVAPPGGESYRDVAQRLQDFIDEHSGLEGGGEVTILVAHGLANRVLRGLILGAPPEEFMSYDEPQDGFYELAEGRERFIEA</sequence>
<dbReference type="Gene3D" id="3.40.50.1240">
    <property type="entry name" value="Phosphoglycerate mutase-like"/>
    <property type="match status" value="1"/>
</dbReference>
<organism evidence="3 4">
    <name type="scientific">Nisaea acidiphila</name>
    <dbReference type="NCBI Taxonomy" id="1862145"/>
    <lineage>
        <taxon>Bacteria</taxon>
        <taxon>Pseudomonadati</taxon>
        <taxon>Pseudomonadota</taxon>
        <taxon>Alphaproteobacteria</taxon>
        <taxon>Rhodospirillales</taxon>
        <taxon>Thalassobaculaceae</taxon>
        <taxon>Nisaea</taxon>
    </lineage>
</organism>
<dbReference type="Pfam" id="PF00300">
    <property type="entry name" value="His_Phos_1"/>
    <property type="match status" value="1"/>
</dbReference>
<dbReference type="PIRSF" id="PIRSF000709">
    <property type="entry name" value="6PFK_2-Ptase"/>
    <property type="match status" value="1"/>
</dbReference>
<dbReference type="PANTHER" id="PTHR48100:SF59">
    <property type="entry name" value="ADENOSYLCOBALAMIN_ALPHA-RIBAZOLE PHOSPHATASE"/>
    <property type="match status" value="1"/>
</dbReference>
<accession>A0A9J7AV87</accession>
<dbReference type="RefSeq" id="WP_257770293.1">
    <property type="nucleotide sequence ID" value="NZ_CP102480.1"/>
</dbReference>
<dbReference type="PANTHER" id="PTHR48100">
    <property type="entry name" value="BROAD-SPECIFICITY PHOSPHATASE YOR283W-RELATED"/>
    <property type="match status" value="1"/>
</dbReference>
<feature type="binding site" evidence="2">
    <location>
        <position position="60"/>
    </location>
    <ligand>
        <name>substrate</name>
    </ligand>
</feature>
<gene>
    <name evidence="3" type="ORF">NUH88_04855</name>
</gene>
<proteinExistence type="predicted"/>
<keyword evidence="4" id="KW-1185">Reference proteome</keyword>
<dbReference type="InterPro" id="IPR029033">
    <property type="entry name" value="His_PPase_superfam"/>
</dbReference>
<protein>
    <submittedName>
        <fullName evidence="3">Histidine phosphatase family protein</fullName>
    </submittedName>
</protein>
<evidence type="ECO:0000313" key="4">
    <source>
        <dbReference type="Proteomes" id="UP001060336"/>
    </source>
</evidence>
<dbReference type="SMART" id="SM00855">
    <property type="entry name" value="PGAM"/>
    <property type="match status" value="1"/>
</dbReference>
<name>A0A9J7AV87_9PROT</name>
<feature type="binding site" evidence="2">
    <location>
        <begin position="6"/>
        <end position="13"/>
    </location>
    <ligand>
        <name>substrate</name>
    </ligand>
</feature>
<dbReference type="InterPro" id="IPR013078">
    <property type="entry name" value="His_Pase_superF_clade-1"/>
</dbReference>
<dbReference type="GO" id="GO:0016791">
    <property type="term" value="F:phosphatase activity"/>
    <property type="evidence" value="ECO:0007669"/>
    <property type="project" value="TreeGrafter"/>
</dbReference>
<dbReference type="EMBL" id="CP102480">
    <property type="protein sequence ID" value="UUX51022.1"/>
    <property type="molecule type" value="Genomic_DNA"/>
</dbReference>
<reference evidence="3" key="1">
    <citation type="submission" date="2022-08" db="EMBL/GenBank/DDBJ databases">
        <title>Nisaea acidiphila sp. nov., isolated from a marine algal debris and emended description of the genus Nisaea Urios et al. 2008.</title>
        <authorList>
            <person name="Kwon K."/>
        </authorList>
    </citation>
    <scope>NUCLEOTIDE SEQUENCE</scope>
    <source>
        <strain evidence="3">MEBiC11861</strain>
    </source>
</reference>
<dbReference type="KEGG" id="naci:NUH88_04855"/>
<dbReference type="PROSITE" id="PS00175">
    <property type="entry name" value="PG_MUTASE"/>
    <property type="match status" value="1"/>
</dbReference>
<feature type="active site" description="Tele-phosphohistidine intermediate" evidence="1">
    <location>
        <position position="7"/>
    </location>
</feature>
<dbReference type="InterPro" id="IPR001345">
    <property type="entry name" value="PG/BPGM_mutase_AS"/>
</dbReference>
<evidence type="ECO:0000313" key="3">
    <source>
        <dbReference type="EMBL" id="UUX51022.1"/>
    </source>
</evidence>
<dbReference type="GO" id="GO:0005737">
    <property type="term" value="C:cytoplasm"/>
    <property type="evidence" value="ECO:0007669"/>
    <property type="project" value="TreeGrafter"/>
</dbReference>
<dbReference type="SUPFAM" id="SSF53254">
    <property type="entry name" value="Phosphoglycerate mutase-like"/>
    <property type="match status" value="1"/>
</dbReference>
<dbReference type="CDD" id="cd07067">
    <property type="entry name" value="HP_PGM_like"/>
    <property type="match status" value="1"/>
</dbReference>
<dbReference type="AlphaFoldDB" id="A0A9J7AV87"/>
<dbReference type="InterPro" id="IPR050275">
    <property type="entry name" value="PGM_Phosphatase"/>
</dbReference>
<evidence type="ECO:0000256" key="1">
    <source>
        <dbReference type="PIRSR" id="PIRSR613078-1"/>
    </source>
</evidence>
<feature type="active site" description="Proton donor/acceptor" evidence="1">
    <location>
        <position position="87"/>
    </location>
</feature>
<evidence type="ECO:0000256" key="2">
    <source>
        <dbReference type="PIRSR" id="PIRSR613078-2"/>
    </source>
</evidence>
<dbReference type="Proteomes" id="UP001060336">
    <property type="component" value="Chromosome"/>
</dbReference>